<evidence type="ECO:0000313" key="4">
    <source>
        <dbReference type="EMBL" id="KYR02771.1"/>
    </source>
</evidence>
<dbReference type="InterPro" id="IPR041698">
    <property type="entry name" value="Methyltransf_25"/>
</dbReference>
<dbReference type="InterPro" id="IPR029063">
    <property type="entry name" value="SAM-dependent_MTases_sf"/>
</dbReference>
<feature type="compositionally biased region" description="Polar residues" evidence="2">
    <location>
        <begin position="31"/>
        <end position="49"/>
    </location>
</feature>
<feature type="domain" description="Methyltransferase" evidence="3">
    <location>
        <begin position="160"/>
        <end position="257"/>
    </location>
</feature>
<proteinExistence type="predicted"/>
<name>A0A152A9G5_TIELA</name>
<dbReference type="Proteomes" id="UP000076078">
    <property type="component" value="Unassembled WGS sequence"/>
</dbReference>
<accession>A0A152A9G5</accession>
<dbReference type="EMBL" id="LODT01000001">
    <property type="protein sequence ID" value="KYR02771.1"/>
    <property type="molecule type" value="Genomic_DNA"/>
</dbReference>
<sequence length="436" mass="49392">MIPSRTQSKPITSINHSNSNYAQIAATVVKSSPPTNTSLPIPLQPTTPSKPKDFESEFPSLQQTYKKHYRKTSVIHKGLEQNSNNAPTINQKISEKDIELLKSFRNENLDSSKSGIDVDCWKKRDLLYYCFIQKPQETQKILNFINMVASYYQLPSRSSILDIGCGLGRMFEMWDRSKWQHIDAFEPDKDYYQFALDHATNISEKVNVYNMGFLELSHVKCKYDMVVSIHGPFQYLTQLHDRVQAVKNCYDALKPGGVLLLDVSNFLDALKNLRPQFEQRMLVNGVPVKRISNITVDTFKAIWSIEDIFYSHSNLDININNNNNSNNSNGSSINSSINNYDYEDENISISSSGYSGSNVSELDTFEYADGGLVVEKLEFSILGVAELQLLLLSAGFMKLKVVSRWDTNNINESINGPRIIITGQKPFVSQVVNGYN</sequence>
<evidence type="ECO:0000256" key="2">
    <source>
        <dbReference type="SAM" id="MobiDB-lite"/>
    </source>
</evidence>
<gene>
    <name evidence="4" type="ORF">DLAC_00234</name>
</gene>
<dbReference type="OrthoDB" id="19216at2759"/>
<organism evidence="4 5">
    <name type="scientific">Tieghemostelium lacteum</name>
    <name type="common">Slime mold</name>
    <name type="synonym">Dictyostelium lacteum</name>
    <dbReference type="NCBI Taxonomy" id="361077"/>
    <lineage>
        <taxon>Eukaryota</taxon>
        <taxon>Amoebozoa</taxon>
        <taxon>Evosea</taxon>
        <taxon>Eumycetozoa</taxon>
        <taxon>Dictyostelia</taxon>
        <taxon>Dictyosteliales</taxon>
        <taxon>Raperosteliaceae</taxon>
        <taxon>Tieghemostelium</taxon>
    </lineage>
</organism>
<dbReference type="FunCoup" id="A0A152A9G5">
    <property type="interactions" value="425"/>
</dbReference>
<dbReference type="InParanoid" id="A0A152A9G5"/>
<dbReference type="SUPFAM" id="SSF53335">
    <property type="entry name" value="S-adenosyl-L-methionine-dependent methyltransferases"/>
    <property type="match status" value="1"/>
</dbReference>
<keyword evidence="5" id="KW-1185">Reference proteome</keyword>
<protein>
    <recommendedName>
        <fullName evidence="3">Methyltransferase domain-containing protein</fullName>
    </recommendedName>
</protein>
<comment type="caution">
    <text evidence="4">The sequence shown here is derived from an EMBL/GenBank/DDBJ whole genome shotgun (WGS) entry which is preliminary data.</text>
</comment>
<dbReference type="Gene3D" id="3.40.50.150">
    <property type="entry name" value="Vaccinia Virus protein VP39"/>
    <property type="match status" value="1"/>
</dbReference>
<evidence type="ECO:0000256" key="1">
    <source>
        <dbReference type="ARBA" id="ARBA00022679"/>
    </source>
</evidence>
<dbReference type="AlphaFoldDB" id="A0A152A9G5"/>
<dbReference type="CDD" id="cd02440">
    <property type="entry name" value="AdoMet_MTases"/>
    <property type="match status" value="1"/>
</dbReference>
<dbReference type="PANTHER" id="PTHR43861">
    <property type="entry name" value="TRANS-ACONITATE 2-METHYLTRANSFERASE-RELATED"/>
    <property type="match status" value="1"/>
</dbReference>
<reference evidence="4 5" key="1">
    <citation type="submission" date="2015-12" db="EMBL/GenBank/DDBJ databases">
        <title>Dictyostelia acquired genes for synthesis and detection of signals that induce cell-type specialization by lateral gene transfer from prokaryotes.</title>
        <authorList>
            <person name="Gloeckner G."/>
            <person name="Schaap P."/>
        </authorList>
    </citation>
    <scope>NUCLEOTIDE SEQUENCE [LARGE SCALE GENOMIC DNA]</scope>
    <source>
        <strain evidence="4 5">TK</strain>
    </source>
</reference>
<dbReference type="Pfam" id="PF13649">
    <property type="entry name" value="Methyltransf_25"/>
    <property type="match status" value="1"/>
</dbReference>
<dbReference type="OMA" id="DISNFMC"/>
<evidence type="ECO:0000313" key="5">
    <source>
        <dbReference type="Proteomes" id="UP000076078"/>
    </source>
</evidence>
<evidence type="ECO:0000259" key="3">
    <source>
        <dbReference type="Pfam" id="PF13649"/>
    </source>
</evidence>
<dbReference type="GO" id="GO:0016740">
    <property type="term" value="F:transferase activity"/>
    <property type="evidence" value="ECO:0007669"/>
    <property type="project" value="UniProtKB-KW"/>
</dbReference>
<keyword evidence="1" id="KW-0808">Transferase</keyword>
<feature type="region of interest" description="Disordered" evidence="2">
    <location>
        <begin position="31"/>
        <end position="56"/>
    </location>
</feature>